<evidence type="ECO:0000313" key="1">
    <source>
        <dbReference type="EMBL" id="KRW99468.1"/>
    </source>
</evidence>
<organism evidence="1 2">
    <name type="scientific">Pseudocohnilembus persalinus</name>
    <name type="common">Ciliate</name>
    <dbReference type="NCBI Taxonomy" id="266149"/>
    <lineage>
        <taxon>Eukaryota</taxon>
        <taxon>Sar</taxon>
        <taxon>Alveolata</taxon>
        <taxon>Ciliophora</taxon>
        <taxon>Intramacronucleata</taxon>
        <taxon>Oligohymenophorea</taxon>
        <taxon>Scuticociliatia</taxon>
        <taxon>Philasterida</taxon>
        <taxon>Pseudocohnilembidae</taxon>
        <taxon>Pseudocohnilembus</taxon>
    </lineage>
</organism>
<comment type="caution">
    <text evidence="1">The sequence shown here is derived from an EMBL/GenBank/DDBJ whole genome shotgun (WGS) entry which is preliminary data.</text>
</comment>
<name>A0A0V0QB49_PSEPJ</name>
<evidence type="ECO:0000313" key="2">
    <source>
        <dbReference type="Proteomes" id="UP000054937"/>
    </source>
</evidence>
<reference evidence="1 2" key="1">
    <citation type="journal article" date="2015" name="Sci. Rep.">
        <title>Genome of the facultative scuticociliatosis pathogen Pseudocohnilembus persalinus provides insight into its virulence through horizontal gene transfer.</title>
        <authorList>
            <person name="Xiong J."/>
            <person name="Wang G."/>
            <person name="Cheng J."/>
            <person name="Tian M."/>
            <person name="Pan X."/>
            <person name="Warren A."/>
            <person name="Jiang C."/>
            <person name="Yuan D."/>
            <person name="Miao W."/>
        </authorList>
    </citation>
    <scope>NUCLEOTIDE SEQUENCE [LARGE SCALE GENOMIC DNA]</scope>
    <source>
        <strain evidence="1">36N120E</strain>
    </source>
</reference>
<proteinExistence type="predicted"/>
<protein>
    <submittedName>
        <fullName evidence="1">Uncharacterized protein</fullName>
    </submittedName>
</protein>
<dbReference type="InParanoid" id="A0A0V0QB49"/>
<sequence length="121" mass="14518">MTESQNIINEKPKNGDQLWFFNPNLKLSRKQYGQNKSQIYLNNENLAYKSKKYRDTQKTDLQIRESNGAQIYPIKENLQHKLIMDDQSINDVNLKINKMIKERKQFNKDFRHLKQFGQVNI</sequence>
<dbReference type="EMBL" id="LDAU01000212">
    <property type="protein sequence ID" value="KRW99468.1"/>
    <property type="molecule type" value="Genomic_DNA"/>
</dbReference>
<dbReference type="AlphaFoldDB" id="A0A0V0QB49"/>
<gene>
    <name evidence="1" type="ORF">PPERSA_07953</name>
</gene>
<dbReference type="Proteomes" id="UP000054937">
    <property type="component" value="Unassembled WGS sequence"/>
</dbReference>
<accession>A0A0V0QB49</accession>
<keyword evidence="2" id="KW-1185">Reference proteome</keyword>